<evidence type="ECO:0000313" key="8">
    <source>
        <dbReference type="Proteomes" id="UP000003157"/>
    </source>
</evidence>
<dbReference type="Proteomes" id="UP000003157">
    <property type="component" value="Unassembled WGS sequence"/>
</dbReference>
<comment type="similarity">
    <text evidence="5">Belongs to the FtsA/MreB family.</text>
</comment>
<comment type="subunit">
    <text evidence="5">Interacts with FtsZ.</text>
</comment>
<dbReference type="PIRSF" id="PIRSF003101">
    <property type="entry name" value="FtsA"/>
    <property type="match status" value="1"/>
</dbReference>
<dbReference type="InterPro" id="IPR043129">
    <property type="entry name" value="ATPase_NBD"/>
</dbReference>
<comment type="caution">
    <text evidence="7">The sequence shown here is derived from an EMBL/GenBank/DDBJ whole genome shotgun (WGS) entry which is preliminary data.</text>
</comment>
<evidence type="ECO:0000256" key="2">
    <source>
        <dbReference type="ARBA" id="ARBA00022618"/>
    </source>
</evidence>
<keyword evidence="1" id="KW-1003">Cell membrane</keyword>
<evidence type="ECO:0000313" key="7">
    <source>
        <dbReference type="EMBL" id="EFW03404.1"/>
    </source>
</evidence>
<reference evidence="7 8" key="1">
    <citation type="submission" date="2010-12" db="EMBL/GenBank/DDBJ databases">
        <title>The Genome Sequence of Coprobacillus sp. strain 29_1.</title>
        <authorList>
            <consortium name="The Broad Institute Genome Sequencing Platform"/>
            <person name="Earl A."/>
            <person name="Ward D."/>
            <person name="Feldgarden M."/>
            <person name="Gevers D."/>
            <person name="Daigneault M."/>
            <person name="Sibley C.D."/>
            <person name="White A."/>
            <person name="Strauss J."/>
            <person name="Allen-Vercoe E."/>
            <person name="Young S.K."/>
            <person name="Zeng Q."/>
            <person name="Gargeya S."/>
            <person name="Fitzgerald M."/>
            <person name="Haas B."/>
            <person name="Abouelleil A."/>
            <person name="Alvarado L."/>
            <person name="Arachchi H.M."/>
            <person name="Berlin A."/>
            <person name="Brown A."/>
            <person name="Chapman S.B."/>
            <person name="Chen Z."/>
            <person name="Dunbar C."/>
            <person name="Freedman E."/>
            <person name="Gearin G."/>
            <person name="Gellesch M."/>
            <person name="Goldberg J."/>
            <person name="Griggs A."/>
            <person name="Gujja S."/>
            <person name="Heilman E."/>
            <person name="Heiman D."/>
            <person name="Howarth C."/>
            <person name="Larson L."/>
            <person name="Lui A."/>
            <person name="MacDonald P.J.P."/>
            <person name="Mehta T."/>
            <person name="Montmayeur A."/>
            <person name="Murphy C."/>
            <person name="Neiman D."/>
            <person name="Pearson M."/>
            <person name="Priest M."/>
            <person name="Roberts A."/>
            <person name="Saif S."/>
            <person name="Shea T."/>
            <person name="Shenoy N."/>
            <person name="Sisk P."/>
            <person name="Stolte C."/>
            <person name="Sykes S."/>
            <person name="White J."/>
            <person name="Yandava C."/>
            <person name="Nusbaum C."/>
            <person name="Birren B."/>
        </authorList>
    </citation>
    <scope>NUCLEOTIDE SEQUENCE [LARGE SCALE GENOMIC DNA]</scope>
    <source>
        <strain evidence="7 8">29_1</strain>
    </source>
</reference>
<organism evidence="7 8">
    <name type="scientific">Coprobacillus cateniformis</name>
    <dbReference type="NCBI Taxonomy" id="100884"/>
    <lineage>
        <taxon>Bacteria</taxon>
        <taxon>Bacillati</taxon>
        <taxon>Bacillota</taxon>
        <taxon>Erysipelotrichia</taxon>
        <taxon>Erysipelotrichales</taxon>
        <taxon>Coprobacillaceae</taxon>
        <taxon>Coprobacillus</taxon>
    </lineage>
</organism>
<dbReference type="STRING" id="100884.GCA_000269565_00662"/>
<dbReference type="Pfam" id="PF02491">
    <property type="entry name" value="SHS2_FTSA"/>
    <property type="match status" value="1"/>
</dbReference>
<dbReference type="Gene3D" id="3.30.420.40">
    <property type="match status" value="2"/>
</dbReference>
<comment type="function">
    <text evidence="5">Cell division protein that is involved in the assembly of the Z ring. May serve as a membrane anchor for the Z ring.</text>
</comment>
<dbReference type="Pfam" id="PF14450">
    <property type="entry name" value="FtsA"/>
    <property type="match status" value="1"/>
</dbReference>
<dbReference type="PANTHER" id="PTHR32432">
    <property type="entry name" value="CELL DIVISION PROTEIN FTSA-RELATED"/>
    <property type="match status" value="1"/>
</dbReference>
<feature type="domain" description="SHS2" evidence="6">
    <location>
        <begin position="5"/>
        <end position="192"/>
    </location>
</feature>
<dbReference type="RefSeq" id="WP_008790413.1">
    <property type="nucleotide sequence ID" value="NZ_AKCB01000001.1"/>
</dbReference>
<sequence length="424" mass="46968">MKDIYAVLDIGSATVKLLVGEVVSANINILFSKKMTSHGIRKGKIESMPTVVSEIKTLLDEASAALGATITKVALCIPSFHAHIYQSDGITKVNSPSDQITSDDVVRALKLSRRFERDDNEEVISVIPTLYQLDTKVMREIPIGQKSASLKAESLVITTKKKLLYSYISAVEKAGVEVLDITINAYACAKEAFDAVYLQEGAILIDIGYKTSTVAFFEGGYLKYIAQAGVGGYDLTKKIATSWQIPMDRAEVYKVKYGTCDYHIGDEDIIHTTRNQDKETHYTQRDLAEVLSEGVKDIMEVIKTKIDIINDGRSYETVIVGGGGELPDIEKVSSVVLESAVRTYRPDTIGARDMSFVSCLGMMYYLNDRSRILGKMDPSLILPDISSTMSIRFKGLTKSKPIHSDKKNKSRFSKVIENFFSEED</sequence>
<keyword evidence="2 5" id="KW-0132">Cell division</keyword>
<dbReference type="HOGENOM" id="CLU_037850_1_1_9"/>
<accession>E7GEY8</accession>
<evidence type="ECO:0000256" key="4">
    <source>
        <dbReference type="ARBA" id="ARBA00023306"/>
    </source>
</evidence>
<keyword evidence="3" id="KW-0472">Membrane</keyword>
<dbReference type="AlphaFoldDB" id="E7GEY8"/>
<keyword evidence="8" id="KW-1185">Reference proteome</keyword>
<name>E7GEY8_9FIRM</name>
<dbReference type="GO" id="GO:0032153">
    <property type="term" value="C:cell division site"/>
    <property type="evidence" value="ECO:0007669"/>
    <property type="project" value="TreeGrafter"/>
</dbReference>
<gene>
    <name evidence="7" type="ORF">HMPREF9488_03331</name>
</gene>
<dbReference type="GeneID" id="78228560"/>
<evidence type="ECO:0000256" key="1">
    <source>
        <dbReference type="ARBA" id="ARBA00022475"/>
    </source>
</evidence>
<dbReference type="NCBIfam" id="TIGR01174">
    <property type="entry name" value="ftsA"/>
    <property type="match status" value="1"/>
</dbReference>
<dbReference type="InterPro" id="IPR050696">
    <property type="entry name" value="FtsA/MreB"/>
</dbReference>
<evidence type="ECO:0000259" key="6">
    <source>
        <dbReference type="SMART" id="SM00842"/>
    </source>
</evidence>
<keyword evidence="4 5" id="KW-0131">Cell cycle</keyword>
<evidence type="ECO:0000256" key="5">
    <source>
        <dbReference type="PIRNR" id="PIRNR003101"/>
    </source>
</evidence>
<evidence type="ECO:0000256" key="3">
    <source>
        <dbReference type="ARBA" id="ARBA00023136"/>
    </source>
</evidence>
<proteinExistence type="inferred from homology"/>
<dbReference type="SUPFAM" id="SSF53067">
    <property type="entry name" value="Actin-like ATPase domain"/>
    <property type="match status" value="2"/>
</dbReference>
<dbReference type="GO" id="GO:0009898">
    <property type="term" value="C:cytoplasmic side of plasma membrane"/>
    <property type="evidence" value="ECO:0007669"/>
    <property type="project" value="TreeGrafter"/>
</dbReference>
<dbReference type="EMBL" id="ADKX01000047">
    <property type="protein sequence ID" value="EFW03404.1"/>
    <property type="molecule type" value="Genomic_DNA"/>
</dbReference>
<dbReference type="InterPro" id="IPR003494">
    <property type="entry name" value="SHS2_FtsA"/>
</dbReference>
<dbReference type="PANTHER" id="PTHR32432:SF4">
    <property type="entry name" value="CELL DIVISION PROTEIN FTSA"/>
    <property type="match status" value="1"/>
</dbReference>
<dbReference type="eggNOG" id="COG0849">
    <property type="taxonomic scope" value="Bacteria"/>
</dbReference>
<protein>
    <recommendedName>
        <fullName evidence="5">Cell division protein FtsA</fullName>
    </recommendedName>
</protein>
<dbReference type="InterPro" id="IPR020823">
    <property type="entry name" value="Cell_div_FtsA"/>
</dbReference>
<dbReference type="OrthoDB" id="9768127at2"/>
<dbReference type="GO" id="GO:0051301">
    <property type="term" value="P:cell division"/>
    <property type="evidence" value="ECO:0007669"/>
    <property type="project" value="UniProtKB-KW"/>
</dbReference>
<dbReference type="SMART" id="SM00842">
    <property type="entry name" value="FtsA"/>
    <property type="match status" value="1"/>
</dbReference>